<evidence type="ECO:0000313" key="2">
    <source>
        <dbReference type="Proteomes" id="UP000199225"/>
    </source>
</evidence>
<dbReference type="Proteomes" id="UP000199225">
    <property type="component" value="Unassembled WGS sequence"/>
</dbReference>
<organism evidence="1 2">
    <name type="scientific">Salimicrobium halophilum</name>
    <dbReference type="NCBI Taxonomy" id="86666"/>
    <lineage>
        <taxon>Bacteria</taxon>
        <taxon>Bacillati</taxon>
        <taxon>Bacillota</taxon>
        <taxon>Bacilli</taxon>
        <taxon>Bacillales</taxon>
        <taxon>Bacillaceae</taxon>
        <taxon>Salimicrobium</taxon>
    </lineage>
</organism>
<dbReference type="EMBL" id="FNEV01000015">
    <property type="protein sequence ID" value="SDJ76917.1"/>
    <property type="molecule type" value="Genomic_DNA"/>
</dbReference>
<accession>A0A1G8WFR1</accession>
<gene>
    <name evidence="1" type="ORF">SAMN04490247_3170</name>
</gene>
<dbReference type="AlphaFoldDB" id="A0A1G8WFR1"/>
<reference evidence="2" key="1">
    <citation type="submission" date="2016-10" db="EMBL/GenBank/DDBJ databases">
        <authorList>
            <person name="Varghese N."/>
            <person name="Submissions S."/>
        </authorList>
    </citation>
    <scope>NUCLEOTIDE SEQUENCE [LARGE SCALE GENOMIC DNA]</scope>
    <source>
        <strain evidence="2">DSM 4771</strain>
    </source>
</reference>
<sequence>MKDIEHPEISRVNRTGLNNWKDDNLFGYDAGDNEVFVGDEIYWFDEEEFYLKETLNEAGQLMATRHGGQLKIAGISI</sequence>
<keyword evidence="2" id="KW-1185">Reference proteome</keyword>
<dbReference type="STRING" id="86666.SAMN04490247_3170"/>
<dbReference type="RefSeq" id="WP_093194812.1">
    <property type="nucleotide sequence ID" value="NZ_FNEV01000015.1"/>
</dbReference>
<dbReference type="OrthoDB" id="2454838at2"/>
<protein>
    <submittedName>
        <fullName evidence="1">Uncharacterized protein</fullName>
    </submittedName>
</protein>
<name>A0A1G8WFR1_9BACI</name>
<proteinExistence type="predicted"/>
<evidence type="ECO:0000313" key="1">
    <source>
        <dbReference type="EMBL" id="SDJ76917.1"/>
    </source>
</evidence>